<organism evidence="2">
    <name type="scientific">Serpula lacrymans var. lacrymans (strain S7.3)</name>
    <name type="common">Dry rot fungus</name>
    <dbReference type="NCBI Taxonomy" id="936435"/>
    <lineage>
        <taxon>Eukaryota</taxon>
        <taxon>Fungi</taxon>
        <taxon>Dikarya</taxon>
        <taxon>Basidiomycota</taxon>
        <taxon>Agaricomycotina</taxon>
        <taxon>Agaricomycetes</taxon>
        <taxon>Agaricomycetidae</taxon>
        <taxon>Boletales</taxon>
        <taxon>Coniophorineae</taxon>
        <taxon>Serpulaceae</taxon>
        <taxon>Serpula</taxon>
    </lineage>
</organism>
<sequence length="57" mass="6534">QKKKEKKNNADMRMCNYATMQNISRGRGARLGRIDPQQSIPCSSPQLDNVEIRIQSK</sequence>
<keyword evidence="2" id="KW-1185">Reference proteome</keyword>
<dbReference type="InParanoid" id="F8QIT5"/>
<dbReference type="Proteomes" id="UP000008063">
    <property type="component" value="Unassembled WGS sequence"/>
</dbReference>
<proteinExistence type="predicted"/>
<gene>
    <name evidence="1" type="ORF">SERLA73DRAFT_148176</name>
</gene>
<evidence type="ECO:0000313" key="1">
    <source>
        <dbReference type="EMBL" id="EGN91782.1"/>
    </source>
</evidence>
<dbReference type="AlphaFoldDB" id="F8QIT5"/>
<accession>F8QIT5</accession>
<dbReference type="EMBL" id="GL945533">
    <property type="protein sequence ID" value="EGN91782.1"/>
    <property type="molecule type" value="Genomic_DNA"/>
</dbReference>
<name>F8QIT5_SERL3</name>
<reference evidence="2" key="1">
    <citation type="journal article" date="2011" name="Science">
        <title>The plant cell wall-decomposing machinery underlies the functional diversity of forest fungi.</title>
        <authorList>
            <person name="Eastwood D.C."/>
            <person name="Floudas D."/>
            <person name="Binder M."/>
            <person name="Majcherczyk A."/>
            <person name="Schneider P."/>
            <person name="Aerts A."/>
            <person name="Asiegbu F.O."/>
            <person name="Baker S.E."/>
            <person name="Barry K."/>
            <person name="Bendiksby M."/>
            <person name="Blumentritt M."/>
            <person name="Coutinho P.M."/>
            <person name="Cullen D."/>
            <person name="de Vries R.P."/>
            <person name="Gathman A."/>
            <person name="Goodell B."/>
            <person name="Henrissat B."/>
            <person name="Ihrmark K."/>
            <person name="Kauserud H."/>
            <person name="Kohler A."/>
            <person name="LaButti K."/>
            <person name="Lapidus A."/>
            <person name="Lavin J.L."/>
            <person name="Lee Y.-H."/>
            <person name="Lindquist E."/>
            <person name="Lilly W."/>
            <person name="Lucas S."/>
            <person name="Morin E."/>
            <person name="Murat C."/>
            <person name="Oguiza J.A."/>
            <person name="Park J."/>
            <person name="Pisabarro A.G."/>
            <person name="Riley R."/>
            <person name="Rosling A."/>
            <person name="Salamov A."/>
            <person name="Schmidt O."/>
            <person name="Schmutz J."/>
            <person name="Skrede I."/>
            <person name="Stenlid J."/>
            <person name="Wiebenga A."/>
            <person name="Xie X."/>
            <person name="Kuees U."/>
            <person name="Hibbett D.S."/>
            <person name="Hoffmeister D."/>
            <person name="Hoegberg N."/>
            <person name="Martin F."/>
            <person name="Grigoriev I.V."/>
            <person name="Watkinson S.C."/>
        </authorList>
    </citation>
    <scope>NUCLEOTIDE SEQUENCE [LARGE SCALE GENOMIC DNA]</scope>
    <source>
        <strain evidence="2">strain S7.3</strain>
    </source>
</reference>
<evidence type="ECO:0000313" key="2">
    <source>
        <dbReference type="Proteomes" id="UP000008063"/>
    </source>
</evidence>
<dbReference type="HOGENOM" id="CLU_3002257_0_0_1"/>
<protein>
    <submittedName>
        <fullName evidence="1">Uncharacterized protein</fullName>
    </submittedName>
</protein>
<feature type="non-terminal residue" evidence="1">
    <location>
        <position position="1"/>
    </location>
</feature>